<gene>
    <name evidence="2" type="ORF">EAH89_27610</name>
    <name evidence="1" type="ORF">EAH89_30815</name>
</gene>
<dbReference type="EMBL" id="RCZP01000140">
    <property type="protein sequence ID" value="TPG33343.1"/>
    <property type="molecule type" value="Genomic_DNA"/>
</dbReference>
<accession>A0A502E6Q9</accession>
<dbReference type="Pfam" id="PF01527">
    <property type="entry name" value="HTH_Tnp_1"/>
    <property type="match status" value="1"/>
</dbReference>
<sequence>MGRKRTHTPEEIVAKLRQVEVLTTQGKPVSEAVRAIGVTDQTYYRWRAEFGGLKLDQVRRLRELERENARLRKAVSD</sequence>
<evidence type="ECO:0000313" key="1">
    <source>
        <dbReference type="EMBL" id="TPG33343.1"/>
    </source>
</evidence>
<dbReference type="GO" id="GO:0006313">
    <property type="term" value="P:DNA transposition"/>
    <property type="evidence" value="ECO:0007669"/>
    <property type="project" value="InterPro"/>
</dbReference>
<proteinExistence type="predicted"/>
<dbReference type="AlphaFoldDB" id="A0A502E6Q9"/>
<name>A0A502E6Q9_9PROT</name>
<dbReference type="SUPFAM" id="SSF46689">
    <property type="entry name" value="Homeodomain-like"/>
    <property type="match status" value="1"/>
</dbReference>
<dbReference type="GO" id="GO:0004803">
    <property type="term" value="F:transposase activity"/>
    <property type="evidence" value="ECO:0007669"/>
    <property type="project" value="InterPro"/>
</dbReference>
<protein>
    <submittedName>
        <fullName evidence="1">IS3 family transposase</fullName>
    </submittedName>
</protein>
<dbReference type="OrthoDB" id="9809060at2"/>
<organism evidence="1 3">
    <name type="scientific">Muricoccus nepalensis</name>
    <dbReference type="NCBI Taxonomy" id="1854500"/>
    <lineage>
        <taxon>Bacteria</taxon>
        <taxon>Pseudomonadati</taxon>
        <taxon>Pseudomonadota</taxon>
        <taxon>Alphaproteobacteria</taxon>
        <taxon>Acetobacterales</taxon>
        <taxon>Roseomonadaceae</taxon>
        <taxon>Muricoccus</taxon>
    </lineage>
</organism>
<keyword evidence="3" id="KW-1185">Reference proteome</keyword>
<dbReference type="EMBL" id="RCZP01000055">
    <property type="protein sequence ID" value="TPG44269.1"/>
    <property type="molecule type" value="Genomic_DNA"/>
</dbReference>
<dbReference type="RefSeq" id="WP_140886942.1">
    <property type="nucleotide sequence ID" value="NZ_RCZP01000055.1"/>
</dbReference>
<reference evidence="1 3" key="1">
    <citation type="journal article" date="2019" name="Environ. Microbiol.">
        <title>Species interactions and distinct microbial communities in high Arctic permafrost affected cryosols are associated with the CH4 and CO2 gas fluxes.</title>
        <authorList>
            <person name="Altshuler I."/>
            <person name="Hamel J."/>
            <person name="Turney S."/>
            <person name="Magnuson E."/>
            <person name="Levesque R."/>
            <person name="Greer C."/>
            <person name="Whyte L.G."/>
        </authorList>
    </citation>
    <scope>NUCLEOTIDE SEQUENCE [LARGE SCALE GENOMIC DNA]</scope>
    <source>
        <strain evidence="1 3">S9.3B</strain>
    </source>
</reference>
<dbReference type="GO" id="GO:0003677">
    <property type="term" value="F:DNA binding"/>
    <property type="evidence" value="ECO:0007669"/>
    <property type="project" value="InterPro"/>
</dbReference>
<evidence type="ECO:0000313" key="2">
    <source>
        <dbReference type="EMBL" id="TPG44269.1"/>
    </source>
</evidence>
<dbReference type="InterPro" id="IPR009057">
    <property type="entry name" value="Homeodomain-like_sf"/>
</dbReference>
<evidence type="ECO:0000313" key="3">
    <source>
        <dbReference type="Proteomes" id="UP000317078"/>
    </source>
</evidence>
<feature type="non-terminal residue" evidence="1">
    <location>
        <position position="77"/>
    </location>
</feature>
<dbReference type="InterPro" id="IPR002514">
    <property type="entry name" value="Transposase_8"/>
</dbReference>
<comment type="caution">
    <text evidence="1">The sequence shown here is derived from an EMBL/GenBank/DDBJ whole genome shotgun (WGS) entry which is preliminary data.</text>
</comment>
<dbReference type="Proteomes" id="UP000317078">
    <property type="component" value="Unassembled WGS sequence"/>
</dbReference>